<dbReference type="OrthoDB" id="10249045at2759"/>
<dbReference type="SUPFAM" id="SSF49785">
    <property type="entry name" value="Galactose-binding domain-like"/>
    <property type="match status" value="1"/>
</dbReference>
<dbReference type="PROSITE" id="PS50022">
    <property type="entry name" value="FA58C_3"/>
    <property type="match status" value="1"/>
</dbReference>
<dbReference type="Pfam" id="PF00754">
    <property type="entry name" value="F5_F8_type_C"/>
    <property type="match status" value="1"/>
</dbReference>
<feature type="non-terminal residue" evidence="2">
    <location>
        <position position="1"/>
    </location>
</feature>
<accession>A0A8T2NY05</accession>
<organism evidence="2 3">
    <name type="scientific">Albula glossodonta</name>
    <name type="common">roundjaw bonefish</name>
    <dbReference type="NCBI Taxonomy" id="121402"/>
    <lineage>
        <taxon>Eukaryota</taxon>
        <taxon>Metazoa</taxon>
        <taxon>Chordata</taxon>
        <taxon>Craniata</taxon>
        <taxon>Vertebrata</taxon>
        <taxon>Euteleostomi</taxon>
        <taxon>Actinopterygii</taxon>
        <taxon>Neopterygii</taxon>
        <taxon>Teleostei</taxon>
        <taxon>Albuliformes</taxon>
        <taxon>Albulidae</taxon>
        <taxon>Albula</taxon>
    </lineage>
</organism>
<protein>
    <recommendedName>
        <fullName evidence="1">F5/8 type C domain-containing protein</fullName>
    </recommendedName>
</protein>
<dbReference type="EMBL" id="JAFBMS010000021">
    <property type="protein sequence ID" value="KAG9344021.1"/>
    <property type="molecule type" value="Genomic_DNA"/>
</dbReference>
<dbReference type="Proteomes" id="UP000824540">
    <property type="component" value="Unassembled WGS sequence"/>
</dbReference>
<evidence type="ECO:0000313" key="2">
    <source>
        <dbReference type="EMBL" id="KAG9344021.1"/>
    </source>
</evidence>
<dbReference type="InterPro" id="IPR000421">
    <property type="entry name" value="FA58C"/>
</dbReference>
<feature type="domain" description="F5/8 type C" evidence="1">
    <location>
        <begin position="1"/>
        <end position="79"/>
    </location>
</feature>
<dbReference type="PROSITE" id="PS01285">
    <property type="entry name" value="FA58C_1"/>
    <property type="match status" value="1"/>
</dbReference>
<evidence type="ECO:0000313" key="3">
    <source>
        <dbReference type="Proteomes" id="UP000824540"/>
    </source>
</evidence>
<comment type="caution">
    <text evidence="2">The sequence shown here is derived from an EMBL/GenBank/DDBJ whole genome shotgun (WGS) entry which is preliminary data.</text>
</comment>
<evidence type="ECO:0000259" key="1">
    <source>
        <dbReference type="PROSITE" id="PS50022"/>
    </source>
</evidence>
<keyword evidence="3" id="KW-1185">Reference proteome</keyword>
<dbReference type="InterPro" id="IPR008979">
    <property type="entry name" value="Galactose-bd-like_sf"/>
</dbReference>
<proteinExistence type="predicted"/>
<name>A0A8T2NY05_9TELE</name>
<dbReference type="AlphaFoldDB" id="A0A8T2NY05"/>
<dbReference type="PANTHER" id="PTHR24543">
    <property type="entry name" value="MULTICOPPER OXIDASE-RELATED"/>
    <property type="match status" value="1"/>
</dbReference>
<sequence>MVVQSGIEDGDLYDGAWCAQYEDLNQWLEVDARRPTLLTGVILQGRNSIWSWDWVHTYKVQLSNDSVVWKPCMNGTEEA</sequence>
<dbReference type="Gene3D" id="2.60.120.260">
    <property type="entry name" value="Galactose-binding domain-like"/>
    <property type="match status" value="1"/>
</dbReference>
<gene>
    <name evidence="2" type="ORF">JZ751_012497</name>
</gene>
<reference evidence="2" key="1">
    <citation type="thesis" date="2021" institute="BYU ScholarsArchive" country="Provo, UT, USA">
        <title>Applications of and Algorithms for Genome Assembly and Genomic Analyses with an Emphasis on Marine Teleosts.</title>
        <authorList>
            <person name="Pickett B.D."/>
        </authorList>
    </citation>
    <scope>NUCLEOTIDE SEQUENCE</scope>
    <source>
        <strain evidence="2">HI-2016</strain>
    </source>
</reference>